<proteinExistence type="inferred from homology"/>
<dbReference type="PANTHER" id="PTHR11434:SF16">
    <property type="entry name" value="NADH-UBIQUINONE OXIDOREDUCTASE CHAIN 4L"/>
    <property type="match status" value="1"/>
</dbReference>
<dbReference type="InterPro" id="IPR001133">
    <property type="entry name" value="NADH_UbQ_OxRdtase_chain4L/K"/>
</dbReference>
<keyword evidence="8 11" id="KW-1278">Translocase</keyword>
<dbReference type="FunFam" id="1.10.287.3510:FF:000001">
    <property type="entry name" value="NADH-quinone oxidoreductase subunit K"/>
    <property type="match status" value="1"/>
</dbReference>
<comment type="subunit">
    <text evidence="11">NDH-1 is composed of 14 different subunits. Subunits NuoA, H, J, K, L, M, N constitute the membrane sector of the complex.</text>
</comment>
<evidence type="ECO:0000256" key="11">
    <source>
        <dbReference type="HAMAP-Rule" id="MF_01456"/>
    </source>
</evidence>
<keyword evidence="7 11" id="KW-0874">Quinone</keyword>
<dbReference type="Gene3D" id="1.10.287.3510">
    <property type="match status" value="1"/>
</dbReference>
<evidence type="ECO:0000256" key="3">
    <source>
        <dbReference type="ARBA" id="ARBA00010519"/>
    </source>
</evidence>
<evidence type="ECO:0000256" key="9">
    <source>
        <dbReference type="ARBA" id="ARBA00022989"/>
    </source>
</evidence>
<keyword evidence="10 11" id="KW-0472">Membrane</keyword>
<dbReference type="InterPro" id="IPR039428">
    <property type="entry name" value="NUOK/Mnh_C1-like"/>
</dbReference>
<dbReference type="GO" id="GO:0030964">
    <property type="term" value="C:NADH dehydrogenase complex"/>
    <property type="evidence" value="ECO:0007669"/>
    <property type="project" value="TreeGrafter"/>
</dbReference>
<gene>
    <name evidence="11 12" type="primary">nuoK</name>
    <name evidence="12" type="ORF">ENV52_12900</name>
</gene>
<name>A0A7V6DQT9_9BACT</name>
<dbReference type="NCBIfam" id="NF004320">
    <property type="entry name" value="PRK05715.1-2"/>
    <property type="match status" value="1"/>
</dbReference>
<keyword evidence="6 11" id="KW-0812">Transmembrane</keyword>
<dbReference type="GO" id="GO:0048038">
    <property type="term" value="F:quinone binding"/>
    <property type="evidence" value="ECO:0007669"/>
    <property type="project" value="UniProtKB-KW"/>
</dbReference>
<accession>A0A7V6DQT9</accession>
<comment type="similarity">
    <text evidence="3 11">Belongs to the complex I subunit 4L family.</text>
</comment>
<evidence type="ECO:0000256" key="8">
    <source>
        <dbReference type="ARBA" id="ARBA00022967"/>
    </source>
</evidence>
<sequence>MIVPYSHVLILASILFILGAACAVARRNLIMILVGVEIMLNAAALVFISASLFWQKLPGQAFVIFLFAVAAAEVATGLALIVHIQRRTGSVISDDYNHMKG</sequence>
<evidence type="ECO:0000256" key="10">
    <source>
        <dbReference type="ARBA" id="ARBA00023136"/>
    </source>
</evidence>
<comment type="function">
    <text evidence="1 11">NDH-1 shuttles electrons from NADH, via FMN and iron-sulfur (Fe-S) centers, to quinones in the respiratory chain. The immediate electron acceptor for the enzyme in this species is believed to be ubiquinone. Couples the redox reaction to proton translocation (for every two electrons transferred, four hydrogen ions are translocated across the cytoplasmic membrane), and thus conserves the redox energy in a proton gradient.</text>
</comment>
<dbReference type="GO" id="GO:0050136">
    <property type="term" value="F:NADH dehydrogenase (quinone) (non-electrogenic) activity"/>
    <property type="evidence" value="ECO:0007669"/>
    <property type="project" value="UniProtKB-UniRule"/>
</dbReference>
<dbReference type="GO" id="GO:0005886">
    <property type="term" value="C:plasma membrane"/>
    <property type="evidence" value="ECO:0007669"/>
    <property type="project" value="UniProtKB-SubCell"/>
</dbReference>
<comment type="catalytic activity">
    <reaction evidence="11">
        <text>a quinone + NADH + 5 H(+)(in) = a quinol + NAD(+) + 4 H(+)(out)</text>
        <dbReference type="Rhea" id="RHEA:57888"/>
        <dbReference type="ChEBI" id="CHEBI:15378"/>
        <dbReference type="ChEBI" id="CHEBI:24646"/>
        <dbReference type="ChEBI" id="CHEBI:57540"/>
        <dbReference type="ChEBI" id="CHEBI:57945"/>
        <dbReference type="ChEBI" id="CHEBI:132124"/>
    </reaction>
</comment>
<keyword evidence="9 11" id="KW-1133">Transmembrane helix</keyword>
<feature type="transmembrane region" description="Helical" evidence="11">
    <location>
        <begin position="6"/>
        <end position="25"/>
    </location>
</feature>
<keyword evidence="11" id="KW-0520">NAD</keyword>
<keyword evidence="11" id="KW-1003">Cell membrane</keyword>
<feature type="transmembrane region" description="Helical" evidence="11">
    <location>
        <begin position="60"/>
        <end position="82"/>
    </location>
</feature>
<dbReference type="PANTHER" id="PTHR11434">
    <property type="entry name" value="NADH-UBIQUINONE OXIDOREDUCTASE SUBUNIT ND4L"/>
    <property type="match status" value="1"/>
</dbReference>
<dbReference type="EC" id="7.1.1.-" evidence="11"/>
<keyword evidence="5" id="KW-0997">Cell inner membrane</keyword>
<comment type="caution">
    <text evidence="12">The sequence shown here is derived from an EMBL/GenBank/DDBJ whole genome shotgun (WGS) entry which is preliminary data.</text>
</comment>
<dbReference type="GO" id="GO:0042773">
    <property type="term" value="P:ATP synthesis coupled electron transport"/>
    <property type="evidence" value="ECO:0007669"/>
    <property type="project" value="InterPro"/>
</dbReference>
<feature type="transmembrane region" description="Helical" evidence="11">
    <location>
        <begin position="32"/>
        <end position="54"/>
    </location>
</feature>
<evidence type="ECO:0000256" key="5">
    <source>
        <dbReference type="ARBA" id="ARBA00022519"/>
    </source>
</evidence>
<evidence type="ECO:0000256" key="7">
    <source>
        <dbReference type="ARBA" id="ARBA00022719"/>
    </source>
</evidence>
<evidence type="ECO:0000256" key="2">
    <source>
        <dbReference type="ARBA" id="ARBA00004141"/>
    </source>
</evidence>
<dbReference type="Pfam" id="PF00420">
    <property type="entry name" value="Oxidored_q2"/>
    <property type="match status" value="1"/>
</dbReference>
<comment type="subcellular location">
    <subcellularLocation>
        <location evidence="11">Cell membrane</location>
        <topology evidence="11">Multi-pass membrane protein</topology>
    </subcellularLocation>
    <subcellularLocation>
        <location evidence="2">Membrane</location>
        <topology evidence="2">Multi-pass membrane protein</topology>
    </subcellularLocation>
</comment>
<evidence type="ECO:0000313" key="12">
    <source>
        <dbReference type="EMBL" id="HHS30584.1"/>
    </source>
</evidence>
<protein>
    <recommendedName>
        <fullName evidence="11">NADH-quinone oxidoreductase subunit K</fullName>
        <ecNumber evidence="11">7.1.1.-</ecNumber>
    </recommendedName>
    <alternativeName>
        <fullName evidence="11">NADH dehydrogenase I subunit K</fullName>
    </alternativeName>
    <alternativeName>
        <fullName evidence="11">NDH-1 subunit K</fullName>
    </alternativeName>
</protein>
<evidence type="ECO:0000256" key="4">
    <source>
        <dbReference type="ARBA" id="ARBA00022448"/>
    </source>
</evidence>
<keyword evidence="11" id="KW-0830">Ubiquinone</keyword>
<dbReference type="HAMAP" id="MF_01456">
    <property type="entry name" value="NDH1_NuoK"/>
    <property type="match status" value="1"/>
</dbReference>
<evidence type="ECO:0000256" key="1">
    <source>
        <dbReference type="ARBA" id="ARBA00002378"/>
    </source>
</evidence>
<keyword evidence="12" id="KW-0560">Oxidoreductase</keyword>
<organism evidence="12">
    <name type="scientific">Desulfobacca acetoxidans</name>
    <dbReference type="NCBI Taxonomy" id="60893"/>
    <lineage>
        <taxon>Bacteria</taxon>
        <taxon>Pseudomonadati</taxon>
        <taxon>Thermodesulfobacteriota</taxon>
        <taxon>Desulfobaccia</taxon>
        <taxon>Desulfobaccales</taxon>
        <taxon>Desulfobaccaceae</taxon>
        <taxon>Desulfobacca</taxon>
    </lineage>
</organism>
<dbReference type="EMBL" id="DTGR01000201">
    <property type="protein sequence ID" value="HHS30584.1"/>
    <property type="molecule type" value="Genomic_DNA"/>
</dbReference>
<evidence type="ECO:0000256" key="6">
    <source>
        <dbReference type="ARBA" id="ARBA00022692"/>
    </source>
</evidence>
<dbReference type="AlphaFoldDB" id="A0A7V6DQT9"/>
<keyword evidence="4 11" id="KW-0813">Transport</keyword>
<reference evidence="12" key="1">
    <citation type="journal article" date="2020" name="mSystems">
        <title>Genome- and Community-Level Interaction Insights into Carbon Utilization and Element Cycling Functions of Hydrothermarchaeota in Hydrothermal Sediment.</title>
        <authorList>
            <person name="Zhou Z."/>
            <person name="Liu Y."/>
            <person name="Xu W."/>
            <person name="Pan J."/>
            <person name="Luo Z.H."/>
            <person name="Li M."/>
        </authorList>
    </citation>
    <scope>NUCLEOTIDE SEQUENCE [LARGE SCALE GENOMIC DNA]</scope>
    <source>
        <strain evidence="12">SpSt-767</strain>
    </source>
</reference>